<organism evidence="1 2">
    <name type="scientific">Rhabditophanes sp. KR3021</name>
    <dbReference type="NCBI Taxonomy" id="114890"/>
    <lineage>
        <taxon>Eukaryota</taxon>
        <taxon>Metazoa</taxon>
        <taxon>Ecdysozoa</taxon>
        <taxon>Nematoda</taxon>
        <taxon>Chromadorea</taxon>
        <taxon>Rhabditida</taxon>
        <taxon>Tylenchina</taxon>
        <taxon>Panagrolaimomorpha</taxon>
        <taxon>Strongyloidoidea</taxon>
        <taxon>Alloionematidae</taxon>
        <taxon>Rhabditophanes</taxon>
    </lineage>
</organism>
<evidence type="ECO:0000313" key="2">
    <source>
        <dbReference type="WBParaSite" id="RSKR_0000973800.1"/>
    </source>
</evidence>
<name>A0AC35UD99_9BILA</name>
<protein>
    <submittedName>
        <fullName evidence="2">Nuclear receptor domain-containing protein</fullName>
    </submittedName>
</protein>
<dbReference type="Proteomes" id="UP000095286">
    <property type="component" value="Unplaced"/>
</dbReference>
<dbReference type="WBParaSite" id="RSKR_0000973800.1">
    <property type="protein sequence ID" value="RSKR_0000973800.1"/>
    <property type="gene ID" value="RSKR_0000973800"/>
</dbReference>
<proteinExistence type="predicted"/>
<accession>A0AC35UD99</accession>
<reference evidence="2" key="1">
    <citation type="submission" date="2016-11" db="UniProtKB">
        <authorList>
            <consortium name="WormBaseParasite"/>
        </authorList>
    </citation>
    <scope>IDENTIFICATION</scope>
    <source>
        <strain evidence="2">KR3021</strain>
    </source>
</reference>
<sequence>MGSQQKDGYQEQMDACLICESPSNGSNYHHGISSCRSCGMFFRRAINGAKKFVCRRQTNLCTIHYKLKQTCKSCRFEKCIYYGMRMKNQRFNNLDIEIKKEKYEKRQLPPSTVNKKVNLLDLVDVKYLTKDDPCIKSMYGKSLADKWDKVTIENGSLHYDTSECLAKVTQILKGSLIQVSPSDSNVLPTMYPLMCGIKKLMSTVNPKNPKEIQISKYISIRKYVLYCEEYFLELAVAVMHSPLFGKLSFDDRRLAFSNLYPIFSICASCYSSCEFFGYDSEKNYLLFNGAQAYELLHGFCAEKEMTPEDCLKLYSALQEPHYSLLHAIYIPMKELKFNFVEFCYMIHCFLFSPDTVDGFSAEGKALLHNYNKQISDEMHNYYHKVLKLENYAYRITQQIKIINKAQRFHEWKKDVLKIYPLFNVIDASELYHEKNGFANIVV</sequence>
<evidence type="ECO:0000313" key="1">
    <source>
        <dbReference type="Proteomes" id="UP000095286"/>
    </source>
</evidence>